<dbReference type="InterPro" id="IPR011032">
    <property type="entry name" value="GroES-like_sf"/>
</dbReference>
<dbReference type="InterPro" id="IPR036291">
    <property type="entry name" value="NAD(P)-bd_dom_sf"/>
</dbReference>
<keyword evidence="2" id="KW-0560">Oxidoreductase</keyword>
<evidence type="ECO:0000313" key="4">
    <source>
        <dbReference type="EMBL" id="GAA0346684.1"/>
    </source>
</evidence>
<dbReference type="PANTHER" id="PTHR48106">
    <property type="entry name" value="QUINONE OXIDOREDUCTASE PIG3-RELATED"/>
    <property type="match status" value="1"/>
</dbReference>
<dbReference type="SUPFAM" id="SSF50129">
    <property type="entry name" value="GroES-like"/>
    <property type="match status" value="1"/>
</dbReference>
<reference evidence="4 5" key="1">
    <citation type="journal article" date="2019" name="Int. J. Syst. Evol. Microbiol.">
        <title>The Global Catalogue of Microorganisms (GCM) 10K type strain sequencing project: providing services to taxonomists for standard genome sequencing and annotation.</title>
        <authorList>
            <consortium name="The Broad Institute Genomics Platform"/>
            <consortium name="The Broad Institute Genome Sequencing Center for Infectious Disease"/>
            <person name="Wu L."/>
            <person name="Ma J."/>
        </authorList>
    </citation>
    <scope>NUCLEOTIDE SEQUENCE [LARGE SCALE GENOMIC DNA]</scope>
    <source>
        <strain evidence="4 5">JCM 13378</strain>
    </source>
</reference>
<dbReference type="InterPro" id="IPR020843">
    <property type="entry name" value="ER"/>
</dbReference>
<dbReference type="Gene3D" id="3.90.180.10">
    <property type="entry name" value="Medium-chain alcohol dehydrogenases, catalytic domain"/>
    <property type="match status" value="1"/>
</dbReference>
<sequence>MMLQITHETPEHTLCIESAEIPQIAPHQVLVKVHAFGLNRADTLQRQGKYPPPKGESLVLGLEISGEVVKSGSATSRWQPGDKVFGLVAGGGYAQYVAVHAEHLMAVPATMDMYQAAGCAEVFLTAYQALFTLGRLKAGEKVLIHAGASGVGSAAIQLASHAGARVAVTASDEIKLSFCQALGAELLVNYRTEVFTDTVKASWQGVDLIVDVVAGDYLNANVRCLNMDGRIVQLALLGGRYTERFDMAMMLAKRASLMASTLRNRSDAYKSELIQSFWSTFSDALATGQLKVCVDTVYAARELNTAHQRLEQNLNMGKLIGYWD</sequence>
<dbReference type="CDD" id="cd05276">
    <property type="entry name" value="p53_inducible_oxidoreductase"/>
    <property type="match status" value="1"/>
</dbReference>
<dbReference type="RefSeq" id="WP_343842271.1">
    <property type="nucleotide sequence ID" value="NZ_BAAAEI010000006.1"/>
</dbReference>
<name>A0ABN0WU08_9ALTE</name>
<dbReference type="PANTHER" id="PTHR48106:SF18">
    <property type="entry name" value="QUINONE OXIDOREDUCTASE PIG3"/>
    <property type="match status" value="1"/>
</dbReference>
<dbReference type="Proteomes" id="UP001501757">
    <property type="component" value="Unassembled WGS sequence"/>
</dbReference>
<keyword evidence="1" id="KW-0521">NADP</keyword>
<accession>A0ABN0WU08</accession>
<proteinExistence type="predicted"/>
<dbReference type="EMBL" id="BAAAEI010000006">
    <property type="protein sequence ID" value="GAA0346684.1"/>
    <property type="molecule type" value="Genomic_DNA"/>
</dbReference>
<protein>
    <submittedName>
        <fullName evidence="4">NAD(P)H-quinone oxidoreductase</fullName>
    </submittedName>
</protein>
<evidence type="ECO:0000313" key="5">
    <source>
        <dbReference type="Proteomes" id="UP001501757"/>
    </source>
</evidence>
<evidence type="ECO:0000256" key="2">
    <source>
        <dbReference type="ARBA" id="ARBA00023002"/>
    </source>
</evidence>
<organism evidence="4 5">
    <name type="scientific">Bowmanella denitrificans</name>
    <dbReference type="NCBI Taxonomy" id="366582"/>
    <lineage>
        <taxon>Bacteria</taxon>
        <taxon>Pseudomonadati</taxon>
        <taxon>Pseudomonadota</taxon>
        <taxon>Gammaproteobacteria</taxon>
        <taxon>Alteromonadales</taxon>
        <taxon>Alteromonadaceae</taxon>
        <taxon>Bowmanella</taxon>
    </lineage>
</organism>
<dbReference type="Pfam" id="PF00107">
    <property type="entry name" value="ADH_zinc_N"/>
    <property type="match status" value="1"/>
</dbReference>
<keyword evidence="5" id="KW-1185">Reference proteome</keyword>
<gene>
    <name evidence="4" type="ORF">GCM10009092_08940</name>
</gene>
<dbReference type="Pfam" id="PF08240">
    <property type="entry name" value="ADH_N"/>
    <property type="match status" value="1"/>
</dbReference>
<dbReference type="InterPro" id="IPR013154">
    <property type="entry name" value="ADH-like_N"/>
</dbReference>
<dbReference type="SMART" id="SM00829">
    <property type="entry name" value="PKS_ER"/>
    <property type="match status" value="1"/>
</dbReference>
<dbReference type="Gene3D" id="3.40.50.720">
    <property type="entry name" value="NAD(P)-binding Rossmann-like Domain"/>
    <property type="match status" value="1"/>
</dbReference>
<evidence type="ECO:0000259" key="3">
    <source>
        <dbReference type="SMART" id="SM00829"/>
    </source>
</evidence>
<dbReference type="InterPro" id="IPR014189">
    <property type="entry name" value="Quinone_OxRdtase_PIG3"/>
</dbReference>
<dbReference type="NCBIfam" id="TIGR02824">
    <property type="entry name" value="quinone_pig3"/>
    <property type="match status" value="1"/>
</dbReference>
<dbReference type="SUPFAM" id="SSF51735">
    <property type="entry name" value="NAD(P)-binding Rossmann-fold domains"/>
    <property type="match status" value="1"/>
</dbReference>
<evidence type="ECO:0000256" key="1">
    <source>
        <dbReference type="ARBA" id="ARBA00022857"/>
    </source>
</evidence>
<feature type="domain" description="Enoyl reductase (ER)" evidence="3">
    <location>
        <begin position="11"/>
        <end position="321"/>
    </location>
</feature>
<comment type="caution">
    <text evidence="4">The sequence shown here is derived from an EMBL/GenBank/DDBJ whole genome shotgun (WGS) entry which is preliminary data.</text>
</comment>
<dbReference type="InterPro" id="IPR013149">
    <property type="entry name" value="ADH-like_C"/>
</dbReference>